<dbReference type="EMBL" id="JAEAOA010000299">
    <property type="protein sequence ID" value="KAK3591219.1"/>
    <property type="molecule type" value="Genomic_DNA"/>
</dbReference>
<protein>
    <submittedName>
        <fullName evidence="1">Uncharacterized protein</fullName>
    </submittedName>
</protein>
<evidence type="ECO:0000313" key="2">
    <source>
        <dbReference type="Proteomes" id="UP001195483"/>
    </source>
</evidence>
<organism evidence="1 2">
    <name type="scientific">Potamilus streckersoni</name>
    <dbReference type="NCBI Taxonomy" id="2493646"/>
    <lineage>
        <taxon>Eukaryota</taxon>
        <taxon>Metazoa</taxon>
        <taxon>Spiralia</taxon>
        <taxon>Lophotrochozoa</taxon>
        <taxon>Mollusca</taxon>
        <taxon>Bivalvia</taxon>
        <taxon>Autobranchia</taxon>
        <taxon>Heteroconchia</taxon>
        <taxon>Palaeoheterodonta</taxon>
        <taxon>Unionida</taxon>
        <taxon>Unionoidea</taxon>
        <taxon>Unionidae</taxon>
        <taxon>Ambleminae</taxon>
        <taxon>Lampsilini</taxon>
        <taxon>Potamilus</taxon>
    </lineage>
</organism>
<proteinExistence type="predicted"/>
<name>A0AAE0SFY9_9BIVA</name>
<gene>
    <name evidence="1" type="ORF">CHS0354_003850</name>
</gene>
<keyword evidence="2" id="KW-1185">Reference proteome</keyword>
<evidence type="ECO:0000313" key="1">
    <source>
        <dbReference type="EMBL" id="KAK3591219.1"/>
    </source>
</evidence>
<dbReference type="AlphaFoldDB" id="A0AAE0SFY9"/>
<accession>A0AAE0SFY9</accession>
<reference evidence="1" key="2">
    <citation type="journal article" date="2021" name="Genome Biol. Evol.">
        <title>Developing a high-quality reference genome for a parasitic bivalve with doubly uniparental inheritance (Bivalvia: Unionida).</title>
        <authorList>
            <person name="Smith C.H."/>
        </authorList>
    </citation>
    <scope>NUCLEOTIDE SEQUENCE</scope>
    <source>
        <strain evidence="1">CHS0354</strain>
        <tissue evidence="1">Mantle</tissue>
    </source>
</reference>
<sequence>MSFFVLDPYELVFQITPGADGDVYDAWKSGGPYTTNSDENCQTLGPNPSCKRHFRSSVLDRWSAEAKSMVRFNNAITPMRILNCFLQGDFGVYLQF</sequence>
<reference evidence="1" key="1">
    <citation type="journal article" date="2021" name="Genome Biol. Evol.">
        <title>A High-Quality Reference Genome for a Parasitic Bivalve with Doubly Uniparental Inheritance (Bivalvia: Unionida).</title>
        <authorList>
            <person name="Smith C.H."/>
        </authorList>
    </citation>
    <scope>NUCLEOTIDE SEQUENCE</scope>
    <source>
        <strain evidence="1">CHS0354</strain>
    </source>
</reference>
<comment type="caution">
    <text evidence="1">The sequence shown here is derived from an EMBL/GenBank/DDBJ whole genome shotgun (WGS) entry which is preliminary data.</text>
</comment>
<reference evidence="1" key="3">
    <citation type="submission" date="2023-05" db="EMBL/GenBank/DDBJ databases">
        <authorList>
            <person name="Smith C.H."/>
        </authorList>
    </citation>
    <scope>NUCLEOTIDE SEQUENCE</scope>
    <source>
        <strain evidence="1">CHS0354</strain>
        <tissue evidence="1">Mantle</tissue>
    </source>
</reference>
<dbReference type="Proteomes" id="UP001195483">
    <property type="component" value="Unassembled WGS sequence"/>
</dbReference>